<feature type="active site" description="Charge relay system" evidence="5">
    <location>
        <position position="618"/>
    </location>
</feature>
<organism evidence="9 10">
    <name type="scientific">Cladobotryum mycophilum</name>
    <dbReference type="NCBI Taxonomy" id="491253"/>
    <lineage>
        <taxon>Eukaryota</taxon>
        <taxon>Fungi</taxon>
        <taxon>Dikarya</taxon>
        <taxon>Ascomycota</taxon>
        <taxon>Pezizomycotina</taxon>
        <taxon>Sordariomycetes</taxon>
        <taxon>Hypocreomycetidae</taxon>
        <taxon>Hypocreales</taxon>
        <taxon>Hypocreaceae</taxon>
        <taxon>Cladobotryum</taxon>
    </lineage>
</organism>
<name>A0ABR0SV47_9HYPO</name>
<reference evidence="9 10" key="1">
    <citation type="submission" date="2024-01" db="EMBL/GenBank/DDBJ databases">
        <title>Complete genome of Cladobotryum mycophilum ATHUM6906.</title>
        <authorList>
            <person name="Christinaki A.C."/>
            <person name="Myridakis A.I."/>
            <person name="Kouvelis V.N."/>
        </authorList>
    </citation>
    <scope>NUCLEOTIDE SEQUENCE [LARGE SCALE GENOMIC DNA]</scope>
    <source>
        <strain evidence="9 10">ATHUM6906</strain>
    </source>
</reference>
<dbReference type="InterPro" id="IPR000209">
    <property type="entry name" value="Peptidase_S8/S53_dom"/>
</dbReference>
<evidence type="ECO:0000313" key="9">
    <source>
        <dbReference type="EMBL" id="KAK5996023.1"/>
    </source>
</evidence>
<feature type="active site" description="Charge relay system" evidence="5">
    <location>
        <position position="816"/>
    </location>
</feature>
<dbReference type="Pfam" id="PF00082">
    <property type="entry name" value="Peptidase_S8"/>
    <property type="match status" value="1"/>
</dbReference>
<dbReference type="PANTHER" id="PTHR43806">
    <property type="entry name" value="PEPTIDASE S8"/>
    <property type="match status" value="1"/>
</dbReference>
<evidence type="ECO:0000256" key="3">
    <source>
        <dbReference type="ARBA" id="ARBA00022801"/>
    </source>
</evidence>
<evidence type="ECO:0000313" key="10">
    <source>
        <dbReference type="Proteomes" id="UP001338125"/>
    </source>
</evidence>
<keyword evidence="4 5" id="KW-0720">Serine protease</keyword>
<dbReference type="InterPro" id="IPR036852">
    <property type="entry name" value="Peptidase_S8/S53_dom_sf"/>
</dbReference>
<feature type="domain" description="Peptidase S8/S53" evidence="7">
    <location>
        <begin position="612"/>
        <end position="849"/>
    </location>
</feature>
<evidence type="ECO:0000256" key="6">
    <source>
        <dbReference type="SAM" id="MobiDB-lite"/>
    </source>
</evidence>
<dbReference type="CDD" id="cd00306">
    <property type="entry name" value="Peptidases_S8_S53"/>
    <property type="match status" value="1"/>
</dbReference>
<dbReference type="EMBL" id="JAVFKD010000004">
    <property type="protein sequence ID" value="KAK5996023.1"/>
    <property type="molecule type" value="Genomic_DNA"/>
</dbReference>
<feature type="domain" description="DUF7580" evidence="8">
    <location>
        <begin position="211"/>
        <end position="508"/>
    </location>
</feature>
<evidence type="ECO:0000256" key="4">
    <source>
        <dbReference type="ARBA" id="ARBA00022825"/>
    </source>
</evidence>
<keyword evidence="2 5" id="KW-0645">Protease</keyword>
<gene>
    <name evidence="9" type="ORF">PT974_04446</name>
</gene>
<evidence type="ECO:0000256" key="5">
    <source>
        <dbReference type="PROSITE-ProRule" id="PRU01240"/>
    </source>
</evidence>
<dbReference type="PROSITE" id="PS51892">
    <property type="entry name" value="SUBTILASE"/>
    <property type="match status" value="1"/>
</dbReference>
<keyword evidence="10" id="KW-1185">Reference proteome</keyword>
<dbReference type="Proteomes" id="UP001338125">
    <property type="component" value="Unassembled WGS sequence"/>
</dbReference>
<proteinExistence type="inferred from homology"/>
<evidence type="ECO:0000256" key="1">
    <source>
        <dbReference type="ARBA" id="ARBA00011073"/>
    </source>
</evidence>
<dbReference type="SUPFAM" id="SSF52743">
    <property type="entry name" value="Subtilisin-like"/>
    <property type="match status" value="1"/>
</dbReference>
<evidence type="ECO:0000259" key="8">
    <source>
        <dbReference type="Pfam" id="PF24476"/>
    </source>
</evidence>
<comment type="caution">
    <text evidence="9">The sequence shown here is derived from an EMBL/GenBank/DDBJ whole genome shotgun (WGS) entry which is preliminary data.</text>
</comment>
<evidence type="ECO:0000256" key="2">
    <source>
        <dbReference type="ARBA" id="ARBA00022670"/>
    </source>
</evidence>
<dbReference type="Gene3D" id="3.40.50.200">
    <property type="entry name" value="Peptidase S8/S53 domain"/>
    <property type="match status" value="1"/>
</dbReference>
<dbReference type="InterPro" id="IPR050131">
    <property type="entry name" value="Peptidase_S8_subtilisin-like"/>
</dbReference>
<protein>
    <recommendedName>
        <fullName evidence="11">Peptidase S8/S53 domain-containing protein</fullName>
    </recommendedName>
</protein>
<dbReference type="InterPro" id="IPR056002">
    <property type="entry name" value="DUF7580"/>
</dbReference>
<feature type="compositionally biased region" description="Basic residues" evidence="6">
    <location>
        <begin position="513"/>
        <end position="522"/>
    </location>
</feature>
<dbReference type="PANTHER" id="PTHR43806:SF11">
    <property type="entry name" value="CEREVISIN-RELATED"/>
    <property type="match status" value="1"/>
</dbReference>
<sequence>MDWNQEHFDLFFTTVSAFQHACPPAPDRGNPAVGVDVMVLHNLATELNVEVKRLHHVFPKDFLEYELQYDDCTKVAAALEDVLDVLDNLVDNSICDSSSGQLCRLKTLQHIIGSNSPTSFDGSEQIPQEALQYIRYIRPGGNEAAQYRRLVRELTHFNSTMDSIYLSHSASFEDTVGDVFYRDRSDSGSHLEEEKEDLTEVYAAKRICDTTKAIARVMSSSACRKPHSFWIHLSGFQAAEEDGCTDQMQQTVVDSMMQLCGPNVWRAIQWSHWGNENCRRPPDDTICEMSRGHQAKRALRIRVHPVGLWECLSFERRDRLATVPKPPTKSLDSLLIPNENENEARELKKSERLALAVTLTRSLFNLIGSPLLQDPWTSDTMACSEMVRDQPIKLYISSGLVPSDASTGNDPTRSMKSFLIYLGALLWELFWQRIEVTEEDEEPEDEDGTLSLFNALCREESKKREKFVDTACLNIVNNCIDAYYGDKDDDESIRASIYRTILKPLEKMSQGHLKKTKKHLAPKAKSTSIPTPQLPYSPRLSRPAQADSPLTETKIIRQVTKINHYAVKPSPTDASFLASSPLVTNSTAWLEKFDQTRNRLQCMARNSFLESVRIAILDTGCDINDQYFSGPGIDHVDDLEDRWYDCTGESAEPIDEDRGRHGTALACLLLRLASEATIYIIRVAKDAAGLAGAAGHVQEGILHAVTKWDVDIISMSFGFNRQIAPICDAITEAEQLKQGKILFFAAANNDGLNQPELFPAFLESTISVRGTNYDGSFIGKYDPVAWTHKPGVQYGTLAQDVPCTWPEMRLKKSGCSIAAPIMAATAAAIIQLAQNDKIERRKQDLIRTRRGMMAVFSIMSEGQSTNSDRRYIAPWQLMDRGQDPLTSIAYALDKTPM</sequence>
<comment type="similarity">
    <text evidence="1 5">Belongs to the peptidase S8 family.</text>
</comment>
<evidence type="ECO:0000259" key="7">
    <source>
        <dbReference type="Pfam" id="PF00082"/>
    </source>
</evidence>
<evidence type="ECO:0008006" key="11">
    <source>
        <dbReference type="Google" id="ProtNLM"/>
    </source>
</evidence>
<keyword evidence="3 5" id="KW-0378">Hydrolase</keyword>
<accession>A0ABR0SV47</accession>
<feature type="region of interest" description="Disordered" evidence="6">
    <location>
        <begin position="513"/>
        <end position="548"/>
    </location>
</feature>
<feature type="active site" description="Charge relay system" evidence="5">
    <location>
        <position position="661"/>
    </location>
</feature>
<dbReference type="Pfam" id="PF24476">
    <property type="entry name" value="DUF7580"/>
    <property type="match status" value="1"/>
</dbReference>